<evidence type="ECO:0000259" key="1">
    <source>
        <dbReference type="Pfam" id="PF01738"/>
    </source>
</evidence>
<dbReference type="AlphaFoldDB" id="G7GYR5"/>
<dbReference type="Pfam" id="PF01738">
    <property type="entry name" value="DLH"/>
    <property type="match status" value="1"/>
</dbReference>
<evidence type="ECO:0000313" key="2">
    <source>
        <dbReference type="EMBL" id="GAB08740.1"/>
    </source>
</evidence>
<dbReference type="GO" id="GO:0016787">
    <property type="term" value="F:hydrolase activity"/>
    <property type="evidence" value="ECO:0007669"/>
    <property type="project" value="InterPro"/>
</dbReference>
<protein>
    <recommendedName>
        <fullName evidence="1">Dienelactone hydrolase domain-containing protein</fullName>
    </recommendedName>
</protein>
<dbReference type="RefSeq" id="WP_007320817.1">
    <property type="nucleotide sequence ID" value="NZ_BAEE01000019.1"/>
</dbReference>
<dbReference type="PANTHER" id="PTHR46623:SF6">
    <property type="entry name" value="ALPHA_BETA-HYDROLASES SUPERFAMILY PROTEIN"/>
    <property type="match status" value="1"/>
</dbReference>
<dbReference type="Proteomes" id="UP000035088">
    <property type="component" value="Unassembled WGS sequence"/>
</dbReference>
<feature type="domain" description="Dienelactone hydrolase" evidence="1">
    <location>
        <begin position="28"/>
        <end position="155"/>
    </location>
</feature>
<dbReference type="InterPro" id="IPR002925">
    <property type="entry name" value="Dienelactn_hydro"/>
</dbReference>
<evidence type="ECO:0000313" key="3">
    <source>
        <dbReference type="Proteomes" id="UP000035088"/>
    </source>
</evidence>
<gene>
    <name evidence="2" type="ORF">GOARA_019_00220</name>
</gene>
<dbReference type="Gene3D" id="3.40.50.1820">
    <property type="entry name" value="alpha/beta hydrolase"/>
    <property type="match status" value="1"/>
</dbReference>
<dbReference type="InterPro" id="IPR051049">
    <property type="entry name" value="Dienelactone_hydrolase-like"/>
</dbReference>
<reference evidence="2 3" key="1">
    <citation type="submission" date="2011-11" db="EMBL/GenBank/DDBJ databases">
        <title>Whole genome shotgun sequence of Gordonia araii NBRC 100433.</title>
        <authorList>
            <person name="Yoshida Y."/>
            <person name="Hosoyama A."/>
            <person name="Tsuchikane K."/>
            <person name="Katsumata H."/>
            <person name="Yamazaki S."/>
            <person name="Fujita N."/>
        </authorList>
    </citation>
    <scope>NUCLEOTIDE SEQUENCE [LARGE SCALE GENOMIC DNA]</scope>
    <source>
        <strain evidence="2 3">NBRC 100433</strain>
    </source>
</reference>
<keyword evidence="3" id="KW-1185">Reference proteome</keyword>
<comment type="caution">
    <text evidence="2">The sequence shown here is derived from an EMBL/GenBank/DDBJ whole genome shotgun (WGS) entry which is preliminary data.</text>
</comment>
<organism evidence="2 3">
    <name type="scientific">Gordonia araii NBRC 100433</name>
    <dbReference type="NCBI Taxonomy" id="1073574"/>
    <lineage>
        <taxon>Bacteria</taxon>
        <taxon>Bacillati</taxon>
        <taxon>Actinomycetota</taxon>
        <taxon>Actinomycetes</taxon>
        <taxon>Mycobacteriales</taxon>
        <taxon>Gordoniaceae</taxon>
        <taxon>Gordonia</taxon>
    </lineage>
</organism>
<dbReference type="InterPro" id="IPR029058">
    <property type="entry name" value="AB_hydrolase_fold"/>
</dbReference>
<name>G7GYR5_9ACTN</name>
<dbReference type="OrthoDB" id="9782215at2"/>
<dbReference type="STRING" id="1073574.GOARA_019_00220"/>
<dbReference type="PANTHER" id="PTHR46623">
    <property type="entry name" value="CARBOXYMETHYLENEBUTENOLIDASE-RELATED"/>
    <property type="match status" value="1"/>
</dbReference>
<sequence length="274" mass="29003">MPRDSLDDFTVEEFTADGKTHPVYVKGSGPAVIVIAEIPGITPLVADFARRVADAGCTVFVPSLFGIDGHDPRPSAKPADMANSAKMAGSLLKKVCVSREFTILATGRSSPVVTWLRALAREAHQRCGGPGVGAIGMCLTGGFALAMAVDDTMIAPVLSQPSLPLRPVGNARNIDISDDDLERVKVRCAAGLQVMGMRFEGDRLSPADRFAFLREQLGDAFIGVELPDSAANPAAMIPPHSVVTEHLIDEPGEPTREALDQVLAFFTEKLGVSA</sequence>
<accession>G7GYR5</accession>
<dbReference type="SUPFAM" id="SSF53474">
    <property type="entry name" value="alpha/beta-Hydrolases"/>
    <property type="match status" value="1"/>
</dbReference>
<proteinExistence type="predicted"/>
<dbReference type="EMBL" id="BAEE01000019">
    <property type="protein sequence ID" value="GAB08740.1"/>
    <property type="molecule type" value="Genomic_DNA"/>
</dbReference>